<dbReference type="SUPFAM" id="SSF161098">
    <property type="entry name" value="MetI-like"/>
    <property type="match status" value="1"/>
</dbReference>
<sequence>MSIRTLSIRRSDRKRPFLEQEQVIRVLSLVALIILSCILLFPMAWMVSTSLKLPSDVFTIPIQWIPNPIAWGNYPQALQDFPFWTFLGNTVFYCISDTILVVATSAISAYAFARLRWRGREVVFILMLATMMIPFPVTMIPTYLIFKWLGWLNSFKPLILPDLTASPFYVFLLRQFFLTIPNELSEAAFVDGASHVRVFWQIVLPLAKPALLVVAIFTFTSDWNNFIGPLIYLDDQSKYTLALGLQAFQGSQWHGAHYELMMAAAFLMTLPMVVLFFVAQKYFVQGITMTGSKG</sequence>
<dbReference type="PANTHER" id="PTHR43744:SF12">
    <property type="entry name" value="ABC TRANSPORTER PERMEASE PROTEIN MG189-RELATED"/>
    <property type="match status" value="1"/>
</dbReference>
<keyword evidence="2 7" id="KW-0813">Transport</keyword>
<dbReference type="InterPro" id="IPR000515">
    <property type="entry name" value="MetI-like"/>
</dbReference>
<feature type="transmembrane region" description="Helical" evidence="7">
    <location>
        <begin position="90"/>
        <end position="112"/>
    </location>
</feature>
<feature type="transmembrane region" description="Helical" evidence="7">
    <location>
        <begin position="23"/>
        <end position="45"/>
    </location>
</feature>
<evidence type="ECO:0000256" key="6">
    <source>
        <dbReference type="ARBA" id="ARBA00023136"/>
    </source>
</evidence>
<dbReference type="EMBL" id="BSRI01000001">
    <property type="protein sequence ID" value="GLV54186.1"/>
    <property type="molecule type" value="Genomic_DNA"/>
</dbReference>
<keyword evidence="4 7" id="KW-0812">Transmembrane</keyword>
<evidence type="ECO:0000313" key="9">
    <source>
        <dbReference type="EMBL" id="GLV54186.1"/>
    </source>
</evidence>
<evidence type="ECO:0000256" key="4">
    <source>
        <dbReference type="ARBA" id="ARBA00022692"/>
    </source>
</evidence>
<dbReference type="Proteomes" id="UP001344906">
    <property type="component" value="Unassembled WGS sequence"/>
</dbReference>
<evidence type="ECO:0000256" key="7">
    <source>
        <dbReference type="RuleBase" id="RU363032"/>
    </source>
</evidence>
<dbReference type="PROSITE" id="PS50928">
    <property type="entry name" value="ABC_TM1"/>
    <property type="match status" value="1"/>
</dbReference>
<evidence type="ECO:0000256" key="5">
    <source>
        <dbReference type="ARBA" id="ARBA00022989"/>
    </source>
</evidence>
<keyword evidence="6 7" id="KW-0472">Membrane</keyword>
<comment type="caution">
    <text evidence="9">The sequence shown here is derived from an EMBL/GenBank/DDBJ whole genome shotgun (WGS) entry which is preliminary data.</text>
</comment>
<comment type="subcellular location">
    <subcellularLocation>
        <location evidence="1 7">Cell membrane</location>
        <topology evidence="1 7">Multi-pass membrane protein</topology>
    </subcellularLocation>
</comment>
<organism evidence="9 10">
    <name type="scientific">Dictyobacter halimunensis</name>
    <dbReference type="NCBI Taxonomy" id="3026934"/>
    <lineage>
        <taxon>Bacteria</taxon>
        <taxon>Bacillati</taxon>
        <taxon>Chloroflexota</taxon>
        <taxon>Ktedonobacteria</taxon>
        <taxon>Ktedonobacterales</taxon>
        <taxon>Dictyobacteraceae</taxon>
        <taxon>Dictyobacter</taxon>
    </lineage>
</organism>
<name>A0ABQ6FLS0_9CHLR</name>
<gene>
    <name evidence="9" type="ORF">KDH_10340</name>
</gene>
<proteinExistence type="inferred from homology"/>
<evidence type="ECO:0000313" key="10">
    <source>
        <dbReference type="Proteomes" id="UP001344906"/>
    </source>
</evidence>
<accession>A0ABQ6FLS0</accession>
<feature type="domain" description="ABC transmembrane type-1" evidence="8">
    <location>
        <begin position="87"/>
        <end position="279"/>
    </location>
</feature>
<dbReference type="CDD" id="cd06261">
    <property type="entry name" value="TM_PBP2"/>
    <property type="match status" value="1"/>
</dbReference>
<dbReference type="PANTHER" id="PTHR43744">
    <property type="entry name" value="ABC TRANSPORTER PERMEASE PROTEIN MG189-RELATED-RELATED"/>
    <property type="match status" value="1"/>
</dbReference>
<dbReference type="Pfam" id="PF00528">
    <property type="entry name" value="BPD_transp_1"/>
    <property type="match status" value="1"/>
</dbReference>
<comment type="similarity">
    <text evidence="7">Belongs to the binding-protein-dependent transport system permease family.</text>
</comment>
<keyword evidence="3" id="KW-1003">Cell membrane</keyword>
<evidence type="ECO:0000259" key="8">
    <source>
        <dbReference type="PROSITE" id="PS50928"/>
    </source>
</evidence>
<reference evidence="9 10" key="1">
    <citation type="submission" date="2023-02" db="EMBL/GenBank/DDBJ databases">
        <title>Dictyobacter halimunensis sp. nov., a new member of the class Ktedonobacteria from forest soil in a geothermal area.</title>
        <authorList>
            <person name="Rachmania M.K."/>
            <person name="Ningsih F."/>
            <person name="Sakai Y."/>
            <person name="Yabe S."/>
            <person name="Yokota A."/>
            <person name="Sjamsuridzal W."/>
        </authorList>
    </citation>
    <scope>NUCLEOTIDE SEQUENCE [LARGE SCALE GENOMIC DNA]</scope>
    <source>
        <strain evidence="9 10">S3.2.2.5</strain>
    </source>
</reference>
<feature type="transmembrane region" description="Helical" evidence="7">
    <location>
        <begin position="124"/>
        <end position="146"/>
    </location>
</feature>
<dbReference type="InterPro" id="IPR035906">
    <property type="entry name" value="MetI-like_sf"/>
</dbReference>
<feature type="transmembrane region" description="Helical" evidence="7">
    <location>
        <begin position="260"/>
        <end position="279"/>
    </location>
</feature>
<keyword evidence="10" id="KW-1185">Reference proteome</keyword>
<evidence type="ECO:0000256" key="2">
    <source>
        <dbReference type="ARBA" id="ARBA00022448"/>
    </source>
</evidence>
<protein>
    <submittedName>
        <fullName evidence="9">Sugar ABC transporter permease</fullName>
    </submittedName>
</protein>
<dbReference type="Gene3D" id="1.10.3720.10">
    <property type="entry name" value="MetI-like"/>
    <property type="match status" value="1"/>
</dbReference>
<dbReference type="RefSeq" id="WP_338247893.1">
    <property type="nucleotide sequence ID" value="NZ_BSRI01000001.1"/>
</dbReference>
<evidence type="ECO:0000256" key="3">
    <source>
        <dbReference type="ARBA" id="ARBA00022475"/>
    </source>
</evidence>
<keyword evidence="5 7" id="KW-1133">Transmembrane helix</keyword>
<feature type="transmembrane region" description="Helical" evidence="7">
    <location>
        <begin position="198"/>
        <end position="219"/>
    </location>
</feature>
<evidence type="ECO:0000256" key="1">
    <source>
        <dbReference type="ARBA" id="ARBA00004651"/>
    </source>
</evidence>
<feature type="transmembrane region" description="Helical" evidence="7">
    <location>
        <begin position="158"/>
        <end position="177"/>
    </location>
</feature>